<dbReference type="OrthoDB" id="6730379at2759"/>
<feature type="transmembrane region" description="Helical" evidence="7">
    <location>
        <begin position="160"/>
        <end position="180"/>
    </location>
</feature>
<keyword evidence="2" id="KW-0813">Transport</keyword>
<dbReference type="GeneID" id="4838215"/>
<reference evidence="9 10" key="1">
    <citation type="journal article" date="2007" name="Nat. Biotechnol.">
        <title>Genome sequence of the lignocellulose-bioconverting and xylose-fermenting yeast Pichia stipitis.</title>
        <authorList>
            <person name="Jeffries T.W."/>
            <person name="Grigoriev I.V."/>
            <person name="Grimwood J."/>
            <person name="Laplaza J.M."/>
            <person name="Aerts A."/>
            <person name="Salamov A."/>
            <person name="Schmutz J."/>
            <person name="Lindquist E."/>
            <person name="Dehal P."/>
            <person name="Shapiro H."/>
            <person name="Jin Y.S."/>
            <person name="Passoth V."/>
            <person name="Richardson P.M."/>
        </authorList>
    </citation>
    <scope>NUCLEOTIDE SEQUENCE [LARGE SCALE GENOMIC DNA]</scope>
    <source>
        <strain evidence="10">ATCC 58785 / CBS 6054 / NBRC 10063 / NRRL Y-11545</strain>
    </source>
</reference>
<evidence type="ECO:0000313" key="9">
    <source>
        <dbReference type="EMBL" id="ABN65895.2"/>
    </source>
</evidence>
<feature type="transmembrane region" description="Helical" evidence="7">
    <location>
        <begin position="384"/>
        <end position="401"/>
    </location>
</feature>
<evidence type="ECO:0000256" key="7">
    <source>
        <dbReference type="SAM" id="Phobius"/>
    </source>
</evidence>
<dbReference type="HOGENOM" id="CLU_001265_0_5_1"/>
<dbReference type="GO" id="GO:0016020">
    <property type="term" value="C:membrane"/>
    <property type="evidence" value="ECO:0007669"/>
    <property type="project" value="UniProtKB-SubCell"/>
</dbReference>
<feature type="transmembrane region" description="Helical" evidence="7">
    <location>
        <begin position="192"/>
        <end position="212"/>
    </location>
</feature>
<dbReference type="PROSITE" id="PS50850">
    <property type="entry name" value="MFS"/>
    <property type="match status" value="1"/>
</dbReference>
<dbReference type="EMBL" id="CP000497">
    <property type="protein sequence ID" value="ABN65895.2"/>
    <property type="molecule type" value="Genomic_DNA"/>
</dbReference>
<evidence type="ECO:0000259" key="8">
    <source>
        <dbReference type="PROSITE" id="PS50850"/>
    </source>
</evidence>
<keyword evidence="5 7" id="KW-0472">Membrane</keyword>
<evidence type="ECO:0000313" key="10">
    <source>
        <dbReference type="Proteomes" id="UP000002258"/>
    </source>
</evidence>
<feature type="transmembrane region" description="Helical" evidence="7">
    <location>
        <begin position="413"/>
        <end position="439"/>
    </location>
</feature>
<dbReference type="Pfam" id="PF07690">
    <property type="entry name" value="MFS_1"/>
    <property type="match status" value="1"/>
</dbReference>
<feature type="transmembrane region" description="Helical" evidence="7">
    <location>
        <begin position="126"/>
        <end position="148"/>
    </location>
</feature>
<dbReference type="PANTHER" id="PTHR43791:SF40">
    <property type="entry name" value="THIAMINE PATHWAY TRANSPORTER THI73"/>
    <property type="match status" value="1"/>
</dbReference>
<feature type="transmembrane region" description="Helical" evidence="7">
    <location>
        <begin position="297"/>
        <end position="317"/>
    </location>
</feature>
<dbReference type="InterPro" id="IPR011701">
    <property type="entry name" value="MFS"/>
</dbReference>
<dbReference type="PANTHER" id="PTHR43791">
    <property type="entry name" value="PERMEASE-RELATED"/>
    <property type="match status" value="1"/>
</dbReference>
<feature type="domain" description="Major facilitator superfamily (MFS) profile" evidence="8">
    <location>
        <begin position="32"/>
        <end position="443"/>
    </location>
</feature>
<sequence length="480" mass="53909">MLHSKSKMNFDDENPEEAVSAEAVTRKVDYRIMGIMLTCYFLQFLDKVALNYSNVMGMSQDIGLVNNQFSYLATFFFVAFFFFEPVQGFFLQKFSPSKVLGLNVLLWGVFSACCAAPTNFGGMLTVRILLGCAEAAISPCLLLITTMWYTSYEGSFRSGIWYCGLGLGQIFGGLISYLFQLVSNTSIRGWRIMFIVIGMLNIAAGLAAYFTLPDNPLSCKFLTPKEKYVLLTKLTESKVGIQNKRLVKSQFWELLCDIQPWLLCLLAITVSFSSSTISTFSSTDIISFGFTSREAALLNMPSGIVSIFSTLVSTYFVMKGFPRWIANTLLLIPAIIGGALMSFLPKSNQAGLLVGIYLINFIVAPLAIIYSWVGANFSGYTKKIGANLFIMFGFAIGNIVGPQSYQHKDAPDYYPAKICLLVTQALSIIITWVIAFIYYRRNKSRDEEQKDELPLTEDEELKLAWSNLTDFENRHFRYKY</sequence>
<evidence type="ECO:0000256" key="4">
    <source>
        <dbReference type="ARBA" id="ARBA00022989"/>
    </source>
</evidence>
<gene>
    <name evidence="9" type="primary">DAL10</name>
    <name evidence="9" type="ORF">PICST_31034</name>
</gene>
<dbReference type="OMA" id="SWRIMFV"/>
<evidence type="ECO:0000256" key="1">
    <source>
        <dbReference type="ARBA" id="ARBA00004141"/>
    </source>
</evidence>
<protein>
    <submittedName>
        <fullName evidence="9">Putative allantoate permease</fullName>
    </submittedName>
</protein>
<dbReference type="RefSeq" id="XP_001383924.2">
    <property type="nucleotide sequence ID" value="XM_001383887.1"/>
</dbReference>
<dbReference type="SUPFAM" id="SSF103473">
    <property type="entry name" value="MFS general substrate transporter"/>
    <property type="match status" value="1"/>
</dbReference>
<evidence type="ECO:0000256" key="6">
    <source>
        <dbReference type="ARBA" id="ARBA00037968"/>
    </source>
</evidence>
<evidence type="ECO:0000256" key="3">
    <source>
        <dbReference type="ARBA" id="ARBA00022692"/>
    </source>
</evidence>
<organism evidence="9 10">
    <name type="scientific">Scheffersomyces stipitis (strain ATCC 58785 / CBS 6054 / NBRC 10063 / NRRL Y-11545)</name>
    <name type="common">Yeast</name>
    <name type="synonym">Pichia stipitis</name>
    <dbReference type="NCBI Taxonomy" id="322104"/>
    <lineage>
        <taxon>Eukaryota</taxon>
        <taxon>Fungi</taxon>
        <taxon>Dikarya</taxon>
        <taxon>Ascomycota</taxon>
        <taxon>Saccharomycotina</taxon>
        <taxon>Pichiomycetes</taxon>
        <taxon>Debaryomycetaceae</taxon>
        <taxon>Scheffersomyces</taxon>
    </lineage>
</organism>
<feature type="transmembrane region" description="Helical" evidence="7">
    <location>
        <begin position="324"/>
        <end position="344"/>
    </location>
</feature>
<dbReference type="KEGG" id="pic:PICST_31034"/>
<keyword evidence="4 7" id="KW-1133">Transmembrane helix</keyword>
<dbReference type="InterPro" id="IPR020846">
    <property type="entry name" value="MFS_dom"/>
</dbReference>
<feature type="transmembrane region" description="Helical" evidence="7">
    <location>
        <begin position="102"/>
        <end position="120"/>
    </location>
</feature>
<evidence type="ECO:0000256" key="2">
    <source>
        <dbReference type="ARBA" id="ARBA00022448"/>
    </source>
</evidence>
<dbReference type="InParanoid" id="A3LSF3"/>
<keyword evidence="3 7" id="KW-0812">Transmembrane</keyword>
<comment type="similarity">
    <text evidence="6">Belongs to the major facilitator superfamily. Allantoate permease family.</text>
</comment>
<name>A3LSF3_PICST</name>
<proteinExistence type="inferred from homology"/>
<feature type="transmembrane region" description="Helical" evidence="7">
    <location>
        <begin position="69"/>
        <end position="90"/>
    </location>
</feature>
<dbReference type="FunFam" id="1.20.1250.20:FF:000064">
    <property type="entry name" value="MFS allantoate transporter"/>
    <property type="match status" value="1"/>
</dbReference>
<comment type="subcellular location">
    <subcellularLocation>
        <location evidence="1">Membrane</location>
        <topology evidence="1">Multi-pass membrane protein</topology>
    </subcellularLocation>
</comment>
<dbReference type="Proteomes" id="UP000002258">
    <property type="component" value="Chromosome 3"/>
</dbReference>
<feature type="transmembrane region" description="Helical" evidence="7">
    <location>
        <begin position="350"/>
        <end position="372"/>
    </location>
</feature>
<dbReference type="AlphaFoldDB" id="A3LSF3"/>
<dbReference type="GO" id="GO:0022857">
    <property type="term" value="F:transmembrane transporter activity"/>
    <property type="evidence" value="ECO:0007669"/>
    <property type="project" value="InterPro"/>
</dbReference>
<dbReference type="eggNOG" id="KOG2533">
    <property type="taxonomic scope" value="Eukaryota"/>
</dbReference>
<evidence type="ECO:0000256" key="5">
    <source>
        <dbReference type="ARBA" id="ARBA00023136"/>
    </source>
</evidence>
<dbReference type="InterPro" id="IPR036259">
    <property type="entry name" value="MFS_trans_sf"/>
</dbReference>
<dbReference type="Gene3D" id="1.20.1250.20">
    <property type="entry name" value="MFS general substrate transporter like domains"/>
    <property type="match status" value="2"/>
</dbReference>
<accession>A3LSF3</accession>
<keyword evidence="10" id="KW-1185">Reference proteome</keyword>